<dbReference type="Pfam" id="PF00061">
    <property type="entry name" value="Lipocalin"/>
    <property type="match status" value="1"/>
</dbReference>
<dbReference type="InterPro" id="IPR012674">
    <property type="entry name" value="Calycin"/>
</dbReference>
<dbReference type="PANTHER" id="PTHR11430:SF65">
    <property type="entry name" value="ODORANT-BINDING PROTEIN 1A-RELATED"/>
    <property type="match status" value="1"/>
</dbReference>
<organism evidence="6 7">
    <name type="scientific">Ictidomys tridecemlineatus</name>
    <name type="common">Thirteen-lined ground squirrel</name>
    <name type="synonym">Spermophilus tridecemlineatus</name>
    <dbReference type="NCBI Taxonomy" id="43179"/>
    <lineage>
        <taxon>Eukaryota</taxon>
        <taxon>Metazoa</taxon>
        <taxon>Chordata</taxon>
        <taxon>Craniata</taxon>
        <taxon>Vertebrata</taxon>
        <taxon>Euteleostomi</taxon>
        <taxon>Mammalia</taxon>
        <taxon>Eutheria</taxon>
        <taxon>Euarchontoglires</taxon>
        <taxon>Glires</taxon>
        <taxon>Rodentia</taxon>
        <taxon>Sciuromorpha</taxon>
        <taxon>Sciuridae</taxon>
        <taxon>Xerinae</taxon>
        <taxon>Marmotini</taxon>
        <taxon>Ictidomys</taxon>
    </lineage>
</organism>
<dbReference type="GO" id="GO:0036094">
    <property type="term" value="F:small molecule binding"/>
    <property type="evidence" value="ECO:0007669"/>
    <property type="project" value="InterPro"/>
</dbReference>
<evidence type="ECO:0000313" key="7">
    <source>
        <dbReference type="Proteomes" id="UP000005215"/>
    </source>
</evidence>
<dbReference type="SUPFAM" id="SSF50814">
    <property type="entry name" value="Lipocalins"/>
    <property type="match status" value="1"/>
</dbReference>
<dbReference type="FunCoup" id="I3NG35">
    <property type="interactions" value="52"/>
</dbReference>
<dbReference type="eggNOG" id="ENOG502TDZD">
    <property type="taxonomic scope" value="Eukaryota"/>
</dbReference>
<dbReference type="GeneTree" id="ENSGT01050000244868"/>
<feature type="chain" id="PRO_5013017185" description="Lipocalin/cytosolic fatty-acid binding domain-containing protein" evidence="4">
    <location>
        <begin position="18"/>
        <end position="160"/>
    </location>
</feature>
<dbReference type="EMBL" id="AGTP01084498">
    <property type="status" value="NOT_ANNOTATED_CDS"/>
    <property type="molecule type" value="Genomic_DNA"/>
</dbReference>
<evidence type="ECO:0000256" key="3">
    <source>
        <dbReference type="ARBA" id="ARBA00022525"/>
    </source>
</evidence>
<dbReference type="HOGENOM" id="CLU_094061_4_2_1"/>
<dbReference type="GO" id="GO:0005549">
    <property type="term" value="F:odorant binding"/>
    <property type="evidence" value="ECO:0007669"/>
    <property type="project" value="TreeGrafter"/>
</dbReference>
<dbReference type="Gene3D" id="2.40.128.20">
    <property type="match status" value="1"/>
</dbReference>
<reference evidence="6" key="2">
    <citation type="submission" date="2025-08" db="UniProtKB">
        <authorList>
            <consortium name="Ensembl"/>
        </authorList>
    </citation>
    <scope>IDENTIFICATION</scope>
</reference>
<evidence type="ECO:0000256" key="4">
    <source>
        <dbReference type="SAM" id="SignalP"/>
    </source>
</evidence>
<reference evidence="7" key="1">
    <citation type="submission" date="2011-11" db="EMBL/GenBank/DDBJ databases">
        <title>The Draft Genome of Spermophilus tridecemlineatus.</title>
        <authorList>
            <consortium name="The Broad Institute Genome Assembly &amp; Analysis Group"/>
            <consortium name="Computational R&amp;D Group"/>
            <consortium name="and Sequencing Platform"/>
            <person name="Di Palma F."/>
            <person name="Alfoldi J."/>
            <person name="Johnson J."/>
            <person name="Berlin A."/>
            <person name="Gnerre S."/>
            <person name="Jaffe D."/>
            <person name="MacCallum I."/>
            <person name="Young S."/>
            <person name="Walker B.J."/>
            <person name="Lindblad-Toh K."/>
        </authorList>
    </citation>
    <scope>NUCLEOTIDE SEQUENCE [LARGE SCALE GENOMIC DNA]</scope>
</reference>
<dbReference type="EMBL" id="AGTP01084497">
    <property type="status" value="NOT_ANNOTATED_CDS"/>
    <property type="molecule type" value="Genomic_DNA"/>
</dbReference>
<evidence type="ECO:0000259" key="5">
    <source>
        <dbReference type="Pfam" id="PF00061"/>
    </source>
</evidence>
<keyword evidence="7" id="KW-1185">Reference proteome</keyword>
<feature type="signal peptide" evidence="4">
    <location>
        <begin position="1"/>
        <end position="17"/>
    </location>
</feature>
<comment type="subcellular location">
    <subcellularLocation>
        <location evidence="1">Secreted</location>
    </subcellularLocation>
</comment>
<comment type="similarity">
    <text evidence="2">Belongs to the calycin superfamily. Lipocalin family.</text>
</comment>
<dbReference type="InterPro" id="IPR002345">
    <property type="entry name" value="Lipocalin"/>
</dbReference>
<dbReference type="InterPro" id="IPR002448">
    <property type="entry name" value="OBP-like"/>
</dbReference>
<dbReference type="GO" id="GO:0005615">
    <property type="term" value="C:extracellular space"/>
    <property type="evidence" value="ECO:0007669"/>
    <property type="project" value="TreeGrafter"/>
</dbReference>
<evidence type="ECO:0000313" key="6">
    <source>
        <dbReference type="Ensembl" id="ENSSTOP00000023332.2"/>
    </source>
</evidence>
<dbReference type="AlphaFoldDB" id="I3NG35"/>
<dbReference type="InParanoid" id="I3NG35"/>
<dbReference type="Proteomes" id="UP000005215">
    <property type="component" value="Unassembled WGS sequence"/>
</dbReference>
<evidence type="ECO:0000256" key="2">
    <source>
        <dbReference type="ARBA" id="ARBA00006889"/>
    </source>
</evidence>
<name>I3NG35_ICTTR</name>
<dbReference type="EMBL" id="AGTP01084496">
    <property type="status" value="NOT_ANNOTATED_CDS"/>
    <property type="molecule type" value="Genomic_DNA"/>
</dbReference>
<dbReference type="Ensembl" id="ENSSTOT00000026046.2">
    <property type="protein sequence ID" value="ENSSTOP00000023332.2"/>
    <property type="gene ID" value="ENSSTOG00000020015.2"/>
</dbReference>
<dbReference type="PRINTS" id="PR01173">
    <property type="entry name" value="ODORANTBNDNG"/>
</dbReference>
<dbReference type="PANTHER" id="PTHR11430">
    <property type="entry name" value="LIPOCALIN"/>
    <property type="match status" value="1"/>
</dbReference>
<protein>
    <recommendedName>
        <fullName evidence="5">Lipocalin/cytosolic fatty-acid binding domain-containing protein</fullName>
    </recommendedName>
</protein>
<dbReference type="InterPro" id="IPR000566">
    <property type="entry name" value="Lipocln_cytosolic_FA-bd_dom"/>
</dbReference>
<evidence type="ECO:0000256" key="1">
    <source>
        <dbReference type="ARBA" id="ARBA00004613"/>
    </source>
</evidence>
<keyword evidence="3" id="KW-0964">Secreted</keyword>
<keyword evidence="4" id="KW-0732">Signal</keyword>
<accession>I3NG35</accession>
<proteinExistence type="inferred from homology"/>
<feature type="domain" description="Lipocalin/cytosolic fatty-acid binding" evidence="5">
    <location>
        <begin position="25"/>
        <end position="155"/>
    </location>
</feature>
<reference evidence="6" key="3">
    <citation type="submission" date="2025-09" db="UniProtKB">
        <authorList>
            <consortium name="Ensembl"/>
        </authorList>
    </citation>
    <scope>IDENTIFICATION</scope>
</reference>
<sequence length="160" mass="18430">MKIFLLALGFGLFCVSSQYTPAEITGYWHTVLLASDDPQAINEDGKLRGHLRHLECSEDCNEIILGFYIRLKKKCDKFKVVGKRVQDDVYEADYSGKNFFEIKYTSDRVTAIYNENTDKDAKENSLSEEELKKFEELTVEMNIPKENIRNVTDTDDCPPN</sequence>